<proteinExistence type="predicted"/>
<gene>
    <name evidence="2" type="ORF">FOL47_001122</name>
</gene>
<dbReference type="EMBL" id="JAAPAO010000125">
    <property type="protein sequence ID" value="KAF4671901.1"/>
    <property type="molecule type" value="Genomic_DNA"/>
</dbReference>
<keyword evidence="3" id="KW-1185">Reference proteome</keyword>
<dbReference type="AlphaFoldDB" id="A0A7J6MLP8"/>
<protein>
    <submittedName>
        <fullName evidence="2">Uncharacterized protein</fullName>
    </submittedName>
</protein>
<dbReference type="Proteomes" id="UP000591131">
    <property type="component" value="Unassembled WGS sequence"/>
</dbReference>
<feature type="transmembrane region" description="Helical" evidence="1">
    <location>
        <begin position="81"/>
        <end position="102"/>
    </location>
</feature>
<sequence length="323" mass="36007">MSVAGTSEKSMDPEAGYSSEPLSLLFGSACCRAPAQDYVPQVWLCFSTFCYLTLIATAVHICPDWTFDQYFQYGGRFAAWLFEHVPKAMVSLAIMFVFYILYRMRAQLGAALGLEEPSACEWFTVIGGDPLEWLPRELSGLLQSIERPSHDAVRQDLGSGTERTQLPSIVKSNDLFCEIRFGSNEIMRTRTYNNIGSRCSLRSALQLNVDTSHKGSSLVILVKSHTGAMSPELCRLSLSQREVIDLESNCLAYCDTTEPALYASQITGTAGFKWADSFFEEYHMIPRGRIWLRLSPIQDAGVKGYDFDDAELTVDEKLVSAAC</sequence>
<keyword evidence="1" id="KW-0812">Transmembrane</keyword>
<dbReference type="OrthoDB" id="10252235at2759"/>
<keyword evidence="1" id="KW-1133">Transmembrane helix</keyword>
<keyword evidence="1" id="KW-0472">Membrane</keyword>
<organism evidence="2 3">
    <name type="scientific">Perkinsus chesapeaki</name>
    <name type="common">Clam parasite</name>
    <name type="synonym">Perkinsus andrewsi</name>
    <dbReference type="NCBI Taxonomy" id="330153"/>
    <lineage>
        <taxon>Eukaryota</taxon>
        <taxon>Sar</taxon>
        <taxon>Alveolata</taxon>
        <taxon>Perkinsozoa</taxon>
        <taxon>Perkinsea</taxon>
        <taxon>Perkinsida</taxon>
        <taxon>Perkinsidae</taxon>
        <taxon>Perkinsus</taxon>
    </lineage>
</organism>
<feature type="transmembrane region" description="Helical" evidence="1">
    <location>
        <begin position="42"/>
        <end position="61"/>
    </location>
</feature>
<comment type="caution">
    <text evidence="2">The sequence shown here is derived from an EMBL/GenBank/DDBJ whole genome shotgun (WGS) entry which is preliminary data.</text>
</comment>
<accession>A0A7J6MLP8</accession>
<name>A0A7J6MLP8_PERCH</name>
<evidence type="ECO:0000313" key="3">
    <source>
        <dbReference type="Proteomes" id="UP000591131"/>
    </source>
</evidence>
<reference evidence="2 3" key="1">
    <citation type="submission" date="2020-04" db="EMBL/GenBank/DDBJ databases">
        <title>Perkinsus chesapeaki whole genome sequence.</title>
        <authorList>
            <person name="Bogema D.R."/>
        </authorList>
    </citation>
    <scope>NUCLEOTIDE SEQUENCE [LARGE SCALE GENOMIC DNA]</scope>
    <source>
        <strain evidence="2">ATCC PRA-425</strain>
    </source>
</reference>
<evidence type="ECO:0000256" key="1">
    <source>
        <dbReference type="SAM" id="Phobius"/>
    </source>
</evidence>
<evidence type="ECO:0000313" key="2">
    <source>
        <dbReference type="EMBL" id="KAF4671901.1"/>
    </source>
</evidence>